<dbReference type="EMBL" id="BK016233">
    <property type="protein sequence ID" value="DAG03664.1"/>
    <property type="molecule type" value="Genomic_DNA"/>
</dbReference>
<feature type="region of interest" description="Disordered" evidence="1">
    <location>
        <begin position="187"/>
        <end position="215"/>
    </location>
</feature>
<name>A0A8S5VAE3_9CAUD</name>
<accession>A0A8S5VAE3</accession>
<evidence type="ECO:0000256" key="1">
    <source>
        <dbReference type="SAM" id="MobiDB-lite"/>
    </source>
</evidence>
<proteinExistence type="predicted"/>
<evidence type="ECO:0000313" key="2">
    <source>
        <dbReference type="EMBL" id="DAG03664.1"/>
    </source>
</evidence>
<reference evidence="2" key="1">
    <citation type="journal article" date="2021" name="Proc. Natl. Acad. Sci. U.S.A.">
        <title>A Catalog of Tens of Thousands of Viruses from Human Metagenomes Reveals Hidden Associations with Chronic Diseases.</title>
        <authorList>
            <person name="Tisza M.J."/>
            <person name="Buck C.B."/>
        </authorList>
    </citation>
    <scope>NUCLEOTIDE SEQUENCE</scope>
    <source>
        <strain evidence="2">Ct6HQ3</strain>
    </source>
</reference>
<protein>
    <submittedName>
        <fullName evidence="2">Terminase small subunit</fullName>
    </submittedName>
</protein>
<organism evidence="2">
    <name type="scientific">Siphoviridae sp. ct6HQ3</name>
    <dbReference type="NCBI Taxonomy" id="2825341"/>
    <lineage>
        <taxon>Viruses</taxon>
        <taxon>Duplodnaviria</taxon>
        <taxon>Heunggongvirae</taxon>
        <taxon>Uroviricota</taxon>
        <taxon>Caudoviricetes</taxon>
    </lineage>
</organism>
<sequence length="245" mass="26768">MARLKGQKLRFAEAIVSAKPVKISNRDAALIIGCSEGSASATGSRCMADSRVKDYIRSFWPDYFGDDSQPEAKEEGNQAVVRQQNELPLFCSRAVAEWLESDADCESVSEIAASIAKMGRGNAAVFTADGVSAWIASMDTEDSEFCAIVKAVCDKLRVSLDPVEYWEGVMMDPWATPKDKHAAASEKAKYTKAKPASVNKKDAAREQAMSLRERRRQGNAVGDFFPMDEIQGHGHVPVGGGKRWN</sequence>